<dbReference type="Proteomes" id="UP000267268">
    <property type="component" value="Chromosome 1"/>
</dbReference>
<gene>
    <name evidence="2" type="ORF">EI427_13385</name>
</gene>
<dbReference type="PANTHER" id="PTHR33361">
    <property type="entry name" value="GLR0591 PROTEIN"/>
    <property type="match status" value="1"/>
</dbReference>
<keyword evidence="3" id="KW-1185">Reference proteome</keyword>
<dbReference type="InterPro" id="IPR010281">
    <property type="entry name" value="DUF885"/>
</dbReference>
<organism evidence="2 3">
    <name type="scientific">Flammeovirga pectinis</name>
    <dbReference type="NCBI Taxonomy" id="2494373"/>
    <lineage>
        <taxon>Bacteria</taxon>
        <taxon>Pseudomonadati</taxon>
        <taxon>Bacteroidota</taxon>
        <taxon>Cytophagia</taxon>
        <taxon>Cytophagales</taxon>
        <taxon>Flammeovirgaceae</taxon>
        <taxon>Flammeovirga</taxon>
    </lineage>
</organism>
<protein>
    <submittedName>
        <fullName evidence="2">DUF885 family protein</fullName>
    </submittedName>
</protein>
<dbReference type="EMBL" id="CP034562">
    <property type="protein sequence ID" value="AZQ63196.1"/>
    <property type="molecule type" value="Genomic_DNA"/>
</dbReference>
<sequence length="648" mass="76666">MKFNHNYRAYYRNKIANHLKMKWWLYLRILCFIGIISFVGDRLNVWYFKPAKLYTLLDRLFYDYAKEHPEVLTKTKFFKWPYITPGMEGHLNDVSIFQEELDVNYSHKEFEFLERYNQDELSKSEQFSAAIFKFIIEDEILENDLYSGTVYAIDHINGIQVQLPMFMINNHEINSITDANNYILRLEEVQDKVSELISGNRLYPTDSEQLITTKNILFRRKGESLEECIHHFHINEQIVKPPQSILRRVEEQLISFLDVPFEKNIIYQDFLHKLESSDDERIRKNIPELKYGIKRALEGAVIPSFDALRRTVTELIMQQAPSEITVMQYDLGVPYYQQRLKRTLGFNDQIIDYEYRPQIMYNLGKKLVYREKKKLRTLFLEEGIEEGATLKEKAEIYFKEKNKNKSLGVDLYIADFIQSFSSAPQYFTKEKQVEYYIQPSILDGISIEPFYFEGSFDYSRKSKIYFSDSISIYTQNTLLPTALSMAAEHQWKGSIITNTSLPLFRRNLSIPFMEEFWKNVYLYNYFINASLEQRIEWTMWRLQNAIYMETDLGIHNLLWTRTEAVAYVFDNSLLTKGDSEKIVDQCAGAISDNVARGMAIYITDLLIEEGKISVDNQLNKKNLDYLFHEGGVLFEQFKEIMFVNKDQN</sequence>
<reference evidence="2 3" key="1">
    <citation type="submission" date="2018-12" db="EMBL/GenBank/DDBJ databases">
        <title>Flammeovirga pectinis sp. nov., isolated from the gut of the Korean scallop, Patinopecten yessoensis.</title>
        <authorList>
            <person name="Bae J.-W."/>
            <person name="Jeong Y.-S."/>
            <person name="Kang W."/>
        </authorList>
    </citation>
    <scope>NUCLEOTIDE SEQUENCE [LARGE SCALE GENOMIC DNA]</scope>
    <source>
        <strain evidence="2 3">L12M1</strain>
    </source>
</reference>
<dbReference type="OrthoDB" id="9760040at2"/>
<name>A0A3Q9FRR0_9BACT</name>
<keyword evidence="1" id="KW-0472">Membrane</keyword>
<dbReference type="Pfam" id="PF05960">
    <property type="entry name" value="DUF885"/>
    <property type="match status" value="1"/>
</dbReference>
<feature type="transmembrane region" description="Helical" evidence="1">
    <location>
        <begin position="21"/>
        <end position="40"/>
    </location>
</feature>
<evidence type="ECO:0000313" key="3">
    <source>
        <dbReference type="Proteomes" id="UP000267268"/>
    </source>
</evidence>
<keyword evidence="1" id="KW-1133">Transmembrane helix</keyword>
<evidence type="ECO:0000256" key="1">
    <source>
        <dbReference type="SAM" id="Phobius"/>
    </source>
</evidence>
<proteinExistence type="predicted"/>
<dbReference type="AlphaFoldDB" id="A0A3Q9FRR0"/>
<accession>A0A3Q9FRR0</accession>
<keyword evidence="1" id="KW-0812">Transmembrane</keyword>
<dbReference type="KEGG" id="fll:EI427_13385"/>
<evidence type="ECO:0000313" key="2">
    <source>
        <dbReference type="EMBL" id="AZQ63196.1"/>
    </source>
</evidence>
<dbReference type="PANTHER" id="PTHR33361:SF2">
    <property type="entry name" value="DUF885 DOMAIN-CONTAINING PROTEIN"/>
    <property type="match status" value="1"/>
</dbReference>